<dbReference type="GO" id="GO:0005886">
    <property type="term" value="C:plasma membrane"/>
    <property type="evidence" value="ECO:0007669"/>
    <property type="project" value="TreeGrafter"/>
</dbReference>
<feature type="transmembrane region" description="Helical" evidence="5">
    <location>
        <begin position="422"/>
        <end position="439"/>
    </location>
</feature>
<feature type="transmembrane region" description="Helical" evidence="5">
    <location>
        <begin position="353"/>
        <end position="370"/>
    </location>
</feature>
<protein>
    <submittedName>
        <fullName evidence="7">Aromatic acid/H+ symport family MFS transporter</fullName>
    </submittedName>
</protein>
<dbReference type="GeneID" id="94040430"/>
<evidence type="ECO:0000256" key="5">
    <source>
        <dbReference type="SAM" id="Phobius"/>
    </source>
</evidence>
<proteinExistence type="predicted"/>
<dbReference type="EMBL" id="JAPKNB010000012">
    <property type="protein sequence ID" value="MCX5566835.1"/>
    <property type="molecule type" value="Genomic_DNA"/>
</dbReference>
<evidence type="ECO:0000256" key="3">
    <source>
        <dbReference type="ARBA" id="ARBA00022989"/>
    </source>
</evidence>
<comment type="subcellular location">
    <subcellularLocation>
        <location evidence="1">Membrane</location>
        <topology evidence="1">Multi-pass membrane protein</topology>
    </subcellularLocation>
</comment>
<name>A0AAW5W2Q2_9BURK</name>
<feature type="transmembrane region" description="Helical" evidence="5">
    <location>
        <begin position="265"/>
        <end position="284"/>
    </location>
</feature>
<feature type="transmembrane region" description="Helical" evidence="5">
    <location>
        <begin position="29"/>
        <end position="54"/>
    </location>
</feature>
<feature type="transmembrane region" description="Helical" evidence="5">
    <location>
        <begin position="183"/>
        <end position="202"/>
    </location>
</feature>
<evidence type="ECO:0000256" key="4">
    <source>
        <dbReference type="ARBA" id="ARBA00023136"/>
    </source>
</evidence>
<accession>A0AAW5W2Q2</accession>
<keyword evidence="4 5" id="KW-0472">Membrane</keyword>
<dbReference type="RefSeq" id="WP_026484605.1">
    <property type="nucleotide sequence ID" value="NZ_DAMBOE010000007.1"/>
</dbReference>
<dbReference type="CDD" id="cd17365">
    <property type="entry name" value="MFS_PcaK_like"/>
    <property type="match status" value="1"/>
</dbReference>
<comment type="caution">
    <text evidence="7">The sequence shown here is derived from an EMBL/GenBank/DDBJ whole genome shotgun (WGS) entry which is preliminary data.</text>
</comment>
<dbReference type="Pfam" id="PF07690">
    <property type="entry name" value="MFS_1"/>
    <property type="match status" value="1"/>
</dbReference>
<dbReference type="InterPro" id="IPR011701">
    <property type="entry name" value="MFS"/>
</dbReference>
<feature type="transmembrane region" description="Helical" evidence="5">
    <location>
        <begin position="330"/>
        <end position="347"/>
    </location>
</feature>
<dbReference type="GO" id="GO:0046943">
    <property type="term" value="F:carboxylic acid transmembrane transporter activity"/>
    <property type="evidence" value="ECO:0007669"/>
    <property type="project" value="TreeGrafter"/>
</dbReference>
<dbReference type="InterPro" id="IPR036259">
    <property type="entry name" value="MFS_trans_sf"/>
</dbReference>
<feature type="transmembrane region" description="Helical" evidence="5">
    <location>
        <begin position="304"/>
        <end position="323"/>
    </location>
</feature>
<keyword evidence="2 5" id="KW-0812">Transmembrane</keyword>
<feature type="transmembrane region" description="Helical" evidence="5">
    <location>
        <begin position="155"/>
        <end position="177"/>
    </location>
</feature>
<dbReference type="PANTHER" id="PTHR23508">
    <property type="entry name" value="CARBOXYLIC ACID TRANSPORTER PROTEIN HOMOLOG"/>
    <property type="match status" value="1"/>
</dbReference>
<organism evidence="7 8">
    <name type="scientific">Alcaligenes phenolicus</name>
    <dbReference type="NCBI Taxonomy" id="232846"/>
    <lineage>
        <taxon>Bacteria</taxon>
        <taxon>Pseudomonadati</taxon>
        <taxon>Pseudomonadota</taxon>
        <taxon>Betaproteobacteria</taxon>
        <taxon>Burkholderiales</taxon>
        <taxon>Alcaligenaceae</taxon>
        <taxon>Alcaligenes</taxon>
    </lineage>
</organism>
<feature type="transmembrane region" description="Helical" evidence="5">
    <location>
        <begin position="66"/>
        <end position="84"/>
    </location>
</feature>
<dbReference type="Proteomes" id="UP001208074">
    <property type="component" value="Unassembled WGS sequence"/>
</dbReference>
<dbReference type="InterPro" id="IPR005829">
    <property type="entry name" value="Sugar_transporter_CS"/>
</dbReference>
<dbReference type="AlphaFoldDB" id="A0AAW5W2Q2"/>
<feature type="domain" description="Major facilitator superfamily (MFS) profile" evidence="6">
    <location>
        <begin position="31"/>
        <end position="445"/>
    </location>
</feature>
<feature type="transmembrane region" description="Helical" evidence="5">
    <location>
        <begin position="391"/>
        <end position="410"/>
    </location>
</feature>
<evidence type="ECO:0000313" key="7">
    <source>
        <dbReference type="EMBL" id="MCX5566835.1"/>
    </source>
</evidence>
<feature type="transmembrane region" description="Helical" evidence="5">
    <location>
        <begin position="96"/>
        <end position="115"/>
    </location>
</feature>
<dbReference type="Gene3D" id="1.20.1250.20">
    <property type="entry name" value="MFS general substrate transporter like domains"/>
    <property type="match status" value="1"/>
</dbReference>
<keyword evidence="3 5" id="KW-1133">Transmembrane helix</keyword>
<sequence>MTSLASNTDQPSLDVQTLLNESPFSGFQWLIFSLCFLIVLLDGFDTAAIGYIAPSLIAEWGVSKPALAPVLSAALFGLATGALLSGPLADRLGRKTVLVSSVAVFALACLASGFSPDIWTLAVLRFVTGLGLGAAMPNAVTLMSEYCPDARRATLTNAMFCGFPLGAALGGFLASWMIPQFGWRSVLILGGIAPLLLLLVLIPKLPESVRHMVARNDCADRIRRVLAPIAGKAVDGVQRFTLSETSPQPAANSGIGIVLSRQYRLGSLMLWLAYFMGLVIFYALMNWMPVLFKEAGLSSQTSTLVAALFPLGGVGAVLSGWLMDRFNATRIIALGYALTALSIWWIGQMAGHLGGLVVVVFLAGTLMNTAQSSMPALAAAYYPTRGRATGVAWMLGIGRFGGIAGSFLVAELTARDLDFSQIFTVVAIPGVIAMTALLIKQYSRRAQTQGGTVTPSH</sequence>
<feature type="transmembrane region" description="Helical" evidence="5">
    <location>
        <begin position="121"/>
        <end position="143"/>
    </location>
</feature>
<dbReference type="PROSITE" id="PS00216">
    <property type="entry name" value="SUGAR_TRANSPORT_1"/>
    <property type="match status" value="1"/>
</dbReference>
<dbReference type="PROSITE" id="PS50850">
    <property type="entry name" value="MFS"/>
    <property type="match status" value="1"/>
</dbReference>
<gene>
    <name evidence="7" type="ORF">OSH02_15800</name>
</gene>
<evidence type="ECO:0000313" key="8">
    <source>
        <dbReference type="Proteomes" id="UP001208074"/>
    </source>
</evidence>
<evidence type="ECO:0000259" key="6">
    <source>
        <dbReference type="PROSITE" id="PS50850"/>
    </source>
</evidence>
<evidence type="ECO:0000256" key="2">
    <source>
        <dbReference type="ARBA" id="ARBA00022692"/>
    </source>
</evidence>
<dbReference type="InterPro" id="IPR020846">
    <property type="entry name" value="MFS_dom"/>
</dbReference>
<dbReference type="PANTHER" id="PTHR23508:SF10">
    <property type="entry name" value="CARBOXYLIC ACID TRANSPORTER PROTEIN HOMOLOG"/>
    <property type="match status" value="1"/>
</dbReference>
<dbReference type="SUPFAM" id="SSF103473">
    <property type="entry name" value="MFS general substrate transporter"/>
    <property type="match status" value="1"/>
</dbReference>
<evidence type="ECO:0000256" key="1">
    <source>
        <dbReference type="ARBA" id="ARBA00004141"/>
    </source>
</evidence>
<reference evidence="7" key="1">
    <citation type="submission" date="2022-11" db="EMBL/GenBank/DDBJ databases">
        <title>Biodiversity and phylogenetic relationships of bacteria.</title>
        <authorList>
            <person name="Machado R.A.R."/>
            <person name="Bhat A."/>
            <person name="Loulou A."/>
            <person name="Kallel S."/>
        </authorList>
    </citation>
    <scope>NUCLEOTIDE SEQUENCE</scope>
    <source>
        <strain evidence="7">DSM 16503</strain>
    </source>
</reference>
<dbReference type="PROSITE" id="PS00217">
    <property type="entry name" value="SUGAR_TRANSPORT_2"/>
    <property type="match status" value="1"/>
</dbReference>